<sequence>MWKRGGRSSALDRAQALLSARRESVQEPAAKTRTHTDNMGGSVLITRTAPPNTQTLLSDLSDLSSVSLAPEHEAATVGSAAAAGGTQGREGDFTRNLRPQSSLGGGGSRFLKKATQPATNSNYDPDPRYVSSSQRGSQNAALSRLAQIESRIRSRKQAQEQAGQGSKKSEEELTSDLGISPPPPPAVPSLDTAEHISAQSSLGGKRFLKNSTAAAVSSRDVRPLNDPDPGVRSRSRAAAEVFPSAKLKAKSLGVVSGVSLESDEEDMKKLLGDSLGSMENSFLIPERASFKRTVDKMSKIDFAPAASPSNAAPPRSPASPSRHSSPFRFTGQPQAHFSPSALSPSPSPPRVSPSPPGRMNSSHRRSSPVRSLSSLSGRSEVMSLEEICPVRSADGSEMSSVSSEEGQQDFKINVMTLDDLVPAYLGGPDDTPGEEREAKHSHLQQLQRLEEKETEAQQQMEEDYHSDFESGSRTDPDNSASQVSEHLQGQGDEDKVSEACERTSDSDVSHGGTDYDYSSNFSDTSCSYNPRPADHSHSASRNRTSRSSRSSVSDGSRSRRRASSGKDEAVRTPPDPLADTLPAGMPSLGPAGGRAYMYPSPVVTHTVSAEMVEALSAFNPATFALNEILKQQLTMMRRIIESNRQLHSSLVQSLEPPNYRYTTLEDTKEYIHRHRAPRLTVEEALDEVMQEMKTTTIITAEH</sequence>
<feature type="compositionally biased region" description="Polar residues" evidence="1">
    <location>
        <begin position="477"/>
        <end position="487"/>
    </location>
</feature>
<feature type="region of interest" description="Disordered" evidence="1">
    <location>
        <begin position="301"/>
        <end position="586"/>
    </location>
</feature>
<keyword evidence="4" id="KW-1185">Reference proteome</keyword>
<feature type="region of interest" description="Disordered" evidence="1">
    <location>
        <begin position="71"/>
        <end position="240"/>
    </location>
</feature>
<dbReference type="AlphaFoldDB" id="A0A3Q3E2P1"/>
<feature type="compositionally biased region" description="Basic and acidic residues" evidence="1">
    <location>
        <begin position="219"/>
        <end position="231"/>
    </location>
</feature>
<dbReference type="Ensembl" id="ENSLBET00000001710.1">
    <property type="protein sequence ID" value="ENSLBEP00000001600.1"/>
    <property type="gene ID" value="ENSLBEG00000001269.1"/>
</dbReference>
<name>A0A3Q3E2P1_9LABR</name>
<feature type="compositionally biased region" description="Low complexity" evidence="1">
    <location>
        <begin position="303"/>
        <end position="326"/>
    </location>
</feature>
<dbReference type="PANTHER" id="PTHR22409">
    <property type="entry name" value="CHROMOSOME 19 OPEN READING FRAME 44"/>
    <property type="match status" value="1"/>
</dbReference>
<dbReference type="GeneTree" id="ENSGT00390000002505"/>
<feature type="compositionally biased region" description="Basic and acidic residues" evidence="1">
    <location>
        <begin position="462"/>
        <end position="476"/>
    </location>
</feature>
<evidence type="ECO:0000256" key="1">
    <source>
        <dbReference type="SAM" id="MobiDB-lite"/>
    </source>
</evidence>
<evidence type="ECO:0000259" key="2">
    <source>
        <dbReference type="Pfam" id="PF15391"/>
    </source>
</evidence>
<dbReference type="InterPro" id="IPR040120">
    <property type="entry name" value="C19orf44-like"/>
</dbReference>
<proteinExistence type="predicted"/>
<reference evidence="3" key="1">
    <citation type="submission" date="2025-08" db="UniProtKB">
        <authorList>
            <consortium name="Ensembl"/>
        </authorList>
    </citation>
    <scope>IDENTIFICATION</scope>
</reference>
<feature type="compositionally biased region" description="Basic and acidic residues" evidence="1">
    <location>
        <begin position="492"/>
        <end position="508"/>
    </location>
</feature>
<feature type="compositionally biased region" description="Polar residues" evidence="1">
    <location>
        <begin position="516"/>
        <end position="528"/>
    </location>
</feature>
<feature type="region of interest" description="Disordered" evidence="1">
    <location>
        <begin position="19"/>
        <end position="57"/>
    </location>
</feature>
<reference evidence="3" key="2">
    <citation type="submission" date="2025-09" db="UniProtKB">
        <authorList>
            <consortium name="Ensembl"/>
        </authorList>
    </citation>
    <scope>IDENTIFICATION</scope>
</reference>
<feature type="compositionally biased region" description="Pro residues" evidence="1">
    <location>
        <begin position="345"/>
        <end position="356"/>
    </location>
</feature>
<feature type="compositionally biased region" description="Low complexity" evidence="1">
    <location>
        <begin position="75"/>
        <end position="84"/>
    </location>
</feature>
<feature type="compositionally biased region" description="Polar residues" evidence="1">
    <location>
        <begin position="130"/>
        <end position="141"/>
    </location>
</feature>
<evidence type="ECO:0000313" key="3">
    <source>
        <dbReference type="Ensembl" id="ENSLBEP00000001600.1"/>
    </source>
</evidence>
<feature type="domain" description="DUF4614" evidence="2">
    <location>
        <begin position="521"/>
        <end position="675"/>
    </location>
</feature>
<dbReference type="InterPro" id="IPR027884">
    <property type="entry name" value="DUF4614"/>
</dbReference>
<feature type="compositionally biased region" description="Low complexity" evidence="1">
    <location>
        <begin position="368"/>
        <end position="384"/>
    </location>
</feature>
<dbReference type="PANTHER" id="PTHR22409:SF2">
    <property type="entry name" value="CHROMOSOME 19 OPEN READING FRAME 44"/>
    <property type="match status" value="1"/>
</dbReference>
<evidence type="ECO:0000313" key="4">
    <source>
        <dbReference type="Proteomes" id="UP000261660"/>
    </source>
</evidence>
<dbReference type="OrthoDB" id="2151530at2759"/>
<dbReference type="Pfam" id="PF15391">
    <property type="entry name" value="DUF4614"/>
    <property type="match status" value="1"/>
</dbReference>
<accession>A0A3Q3E2P1</accession>
<feature type="compositionally biased region" description="Low complexity" evidence="1">
    <location>
        <begin position="396"/>
        <end position="405"/>
    </location>
</feature>
<organism evidence="3 4">
    <name type="scientific">Labrus bergylta</name>
    <name type="common">ballan wrasse</name>
    <dbReference type="NCBI Taxonomy" id="56723"/>
    <lineage>
        <taxon>Eukaryota</taxon>
        <taxon>Metazoa</taxon>
        <taxon>Chordata</taxon>
        <taxon>Craniata</taxon>
        <taxon>Vertebrata</taxon>
        <taxon>Euteleostomi</taxon>
        <taxon>Actinopterygii</taxon>
        <taxon>Neopterygii</taxon>
        <taxon>Teleostei</taxon>
        <taxon>Neoteleostei</taxon>
        <taxon>Acanthomorphata</taxon>
        <taxon>Eupercaria</taxon>
        <taxon>Labriformes</taxon>
        <taxon>Labridae</taxon>
        <taxon>Labrus</taxon>
    </lineage>
</organism>
<dbReference type="Proteomes" id="UP000261660">
    <property type="component" value="Unplaced"/>
</dbReference>
<protein>
    <recommendedName>
        <fullName evidence="2">DUF4614 domain-containing protein</fullName>
    </recommendedName>
</protein>
<dbReference type="InParanoid" id="A0A3Q3E2P1"/>